<dbReference type="Proteomes" id="UP000036932">
    <property type="component" value="Unassembled WGS sequence"/>
</dbReference>
<evidence type="ECO:0000259" key="3">
    <source>
        <dbReference type="Pfam" id="PF11181"/>
    </source>
</evidence>
<dbReference type="AlphaFoldDB" id="A0A0M1N1W9"/>
<dbReference type="Pfam" id="PF11181">
    <property type="entry name" value="YflT"/>
    <property type="match status" value="1"/>
</dbReference>
<evidence type="ECO:0000313" key="4">
    <source>
        <dbReference type="EMBL" id="KOR76025.1"/>
    </source>
</evidence>
<gene>
    <name evidence="4" type="ORF">AM231_25605</name>
</gene>
<name>A0A0M1N1W9_9BACL</name>
<feature type="domain" description="General stress protein 17M-like" evidence="3">
    <location>
        <begin position="5"/>
        <end position="74"/>
    </location>
</feature>
<evidence type="ECO:0000256" key="1">
    <source>
        <dbReference type="SAM" id="Coils"/>
    </source>
</evidence>
<dbReference type="PATRIC" id="fig|1705565.3.peg.1310"/>
<dbReference type="RefSeq" id="WP_054405191.1">
    <property type="nucleotide sequence ID" value="NZ_LIUT01000008.1"/>
</dbReference>
<dbReference type="OrthoDB" id="118405at2"/>
<evidence type="ECO:0008006" key="6">
    <source>
        <dbReference type="Google" id="ProtNLM"/>
    </source>
</evidence>
<dbReference type="InterPro" id="IPR025889">
    <property type="entry name" value="GSP17M-like_dom"/>
</dbReference>
<proteinExistence type="predicted"/>
<dbReference type="Pfam" id="PF09557">
    <property type="entry name" value="DUF2382"/>
    <property type="match status" value="1"/>
</dbReference>
<reference evidence="5" key="1">
    <citation type="submission" date="2015-08" db="EMBL/GenBank/DDBJ databases">
        <title>Genome sequencing project for genomic taxonomy and phylogenomics of Bacillus-like bacteria.</title>
        <authorList>
            <person name="Liu B."/>
            <person name="Wang J."/>
            <person name="Zhu Y."/>
            <person name="Liu G."/>
            <person name="Chen Q."/>
            <person name="Chen Z."/>
            <person name="Lan J."/>
            <person name="Che J."/>
            <person name="Ge C."/>
            <person name="Shi H."/>
            <person name="Pan Z."/>
            <person name="Liu X."/>
        </authorList>
    </citation>
    <scope>NUCLEOTIDE SEQUENCE [LARGE SCALE GENOMIC DNA]</scope>
    <source>
        <strain evidence="5">FJAT-22460</strain>
    </source>
</reference>
<dbReference type="InterPro" id="IPR019060">
    <property type="entry name" value="DUF2382"/>
</dbReference>
<keyword evidence="5" id="KW-1185">Reference proteome</keyword>
<evidence type="ECO:0000313" key="5">
    <source>
        <dbReference type="Proteomes" id="UP000036932"/>
    </source>
</evidence>
<keyword evidence="1" id="KW-0175">Coiled coil</keyword>
<dbReference type="InterPro" id="IPR052967">
    <property type="entry name" value="Stress_Response_Assoc"/>
</dbReference>
<organism evidence="4 5">
    <name type="scientific">Paenibacillus solani</name>
    <dbReference type="NCBI Taxonomy" id="1705565"/>
    <lineage>
        <taxon>Bacteria</taxon>
        <taxon>Bacillati</taxon>
        <taxon>Bacillota</taxon>
        <taxon>Bacilli</taxon>
        <taxon>Bacillales</taxon>
        <taxon>Paenibacillaceae</taxon>
        <taxon>Paenibacillus</taxon>
    </lineage>
</organism>
<protein>
    <recommendedName>
        <fullName evidence="6">DUF2382 domain-containing protein</fullName>
    </recommendedName>
</protein>
<accession>A0A0M1N1W9</accession>
<sequence>MTEKIVGVFASEHDASNAIQDLKDLGYRADDISVVGKNKADIDTIHDETGTKAPEGIATGAATGGVLGGVAGLLAGLGALAIPGIGPILAAGPIAATLTGAAVGAGTGGLVGGLVGLGIPEDEAEEYNTHVNSGRILVMVDADNTRDDQVYTILRNHHSLNASDYKNHKGVTNSNSDAVDVPTREKREPVFYQEMATLDRPERLDQQNQRALNTDQERTMRLREEQLDISKKPQTTGEVNLRKEVVENEQTINVPVSREEIVIEKKSVNDDVSGEPIGRDETIRIPVTEERVEVNKRPVVTGEVEVHKRKVEDTEQVRDTLKKEVAHLDQSGNPTIKGDKNLD</sequence>
<dbReference type="PANTHER" id="PTHR38463">
    <property type="entry name" value="STRESS RESPONSE PROTEIN YSNF"/>
    <property type="match status" value="1"/>
</dbReference>
<dbReference type="PANTHER" id="PTHR38463:SF1">
    <property type="entry name" value="STRESS RESPONSE PROTEIN YSNF"/>
    <property type="match status" value="1"/>
</dbReference>
<feature type="domain" description="DUF2382" evidence="2">
    <location>
        <begin position="220"/>
        <end position="326"/>
    </location>
</feature>
<feature type="coiled-coil region" evidence="1">
    <location>
        <begin position="304"/>
        <end position="331"/>
    </location>
</feature>
<comment type="caution">
    <text evidence="4">The sequence shown here is derived from an EMBL/GenBank/DDBJ whole genome shotgun (WGS) entry which is preliminary data.</text>
</comment>
<dbReference type="EMBL" id="LIUT01000008">
    <property type="protein sequence ID" value="KOR76025.1"/>
    <property type="molecule type" value="Genomic_DNA"/>
</dbReference>
<dbReference type="NCBIfam" id="TIGR02271">
    <property type="entry name" value="YsnF/AvaK domain"/>
    <property type="match status" value="1"/>
</dbReference>
<evidence type="ECO:0000259" key="2">
    <source>
        <dbReference type="Pfam" id="PF09557"/>
    </source>
</evidence>